<accession>A0A1I0WTZ6</accession>
<dbReference type="InterPro" id="IPR027417">
    <property type="entry name" value="P-loop_NTPase"/>
</dbReference>
<dbReference type="Proteomes" id="UP000199604">
    <property type="component" value="Unassembled WGS sequence"/>
</dbReference>
<dbReference type="Gene3D" id="3.40.50.300">
    <property type="entry name" value="P-loop containing nucleotide triphosphate hydrolases"/>
    <property type="match status" value="2"/>
</dbReference>
<dbReference type="Pfam" id="PF02861">
    <property type="entry name" value="Clp_N"/>
    <property type="match status" value="1"/>
</dbReference>
<dbReference type="InterPro" id="IPR036628">
    <property type="entry name" value="Clp_N_dom_sf"/>
</dbReference>
<dbReference type="FunFam" id="3.40.50.300:FF:000025">
    <property type="entry name" value="ATP-dependent Clp protease subunit"/>
    <property type="match status" value="1"/>
</dbReference>
<keyword evidence="11" id="KW-0378">Hydrolase</keyword>
<dbReference type="SUPFAM" id="SSF81923">
    <property type="entry name" value="Double Clp-N motif"/>
    <property type="match status" value="1"/>
</dbReference>
<dbReference type="FunFam" id="3.40.50.300:FF:000010">
    <property type="entry name" value="Chaperone clpB 1, putative"/>
    <property type="match status" value="1"/>
</dbReference>
<evidence type="ECO:0000256" key="6">
    <source>
        <dbReference type="RuleBase" id="RU004432"/>
    </source>
</evidence>
<dbReference type="PRINTS" id="PR00300">
    <property type="entry name" value="CLPPROTEASEA"/>
</dbReference>
<dbReference type="PROSITE" id="PS50151">
    <property type="entry name" value="UVR"/>
    <property type="match status" value="1"/>
</dbReference>
<dbReference type="InterPro" id="IPR004176">
    <property type="entry name" value="Clp_R_N"/>
</dbReference>
<dbReference type="PROSITE" id="PS00870">
    <property type="entry name" value="CLPAB_1"/>
    <property type="match status" value="1"/>
</dbReference>
<evidence type="ECO:0000256" key="1">
    <source>
        <dbReference type="ARBA" id="ARBA00022737"/>
    </source>
</evidence>
<keyword evidence="11" id="KW-0645">Protease</keyword>
<keyword evidence="3 6" id="KW-0067">ATP-binding</keyword>
<dbReference type="OrthoDB" id="9803641at2"/>
<keyword evidence="12" id="KW-1185">Reference proteome</keyword>
<keyword evidence="7" id="KW-0175">Coiled coil</keyword>
<evidence type="ECO:0000313" key="12">
    <source>
        <dbReference type="Proteomes" id="UP000199604"/>
    </source>
</evidence>
<proteinExistence type="inferred from homology"/>
<protein>
    <submittedName>
        <fullName evidence="11">ATP-dependent Clp protease ATP-binding subunit ClpC</fullName>
    </submittedName>
</protein>
<evidence type="ECO:0000259" key="9">
    <source>
        <dbReference type="PROSITE" id="PS50151"/>
    </source>
</evidence>
<dbReference type="GO" id="GO:0034605">
    <property type="term" value="P:cellular response to heat"/>
    <property type="evidence" value="ECO:0007669"/>
    <property type="project" value="TreeGrafter"/>
</dbReference>
<dbReference type="PROSITE" id="PS51903">
    <property type="entry name" value="CLP_R"/>
    <property type="match status" value="1"/>
</dbReference>
<dbReference type="GO" id="GO:0006508">
    <property type="term" value="P:proteolysis"/>
    <property type="evidence" value="ECO:0007669"/>
    <property type="project" value="UniProtKB-KW"/>
</dbReference>
<evidence type="ECO:0000256" key="8">
    <source>
        <dbReference type="SAM" id="MobiDB-lite"/>
    </source>
</evidence>
<evidence type="ECO:0000256" key="5">
    <source>
        <dbReference type="PROSITE-ProRule" id="PRU01251"/>
    </source>
</evidence>
<dbReference type="InterPro" id="IPR018368">
    <property type="entry name" value="ClpA/B_CS1"/>
</dbReference>
<gene>
    <name evidence="11" type="ORF">SAMN05660845_0958</name>
</gene>
<feature type="coiled-coil region" evidence="7">
    <location>
        <begin position="446"/>
        <end position="492"/>
    </location>
</feature>
<dbReference type="Pfam" id="PF10431">
    <property type="entry name" value="ClpB_D2-small"/>
    <property type="match status" value="1"/>
</dbReference>
<dbReference type="Pfam" id="PF07724">
    <property type="entry name" value="AAA_2"/>
    <property type="match status" value="1"/>
</dbReference>
<dbReference type="Pfam" id="PF00004">
    <property type="entry name" value="AAA"/>
    <property type="match status" value="1"/>
</dbReference>
<dbReference type="PANTHER" id="PTHR11638">
    <property type="entry name" value="ATP-DEPENDENT CLP PROTEASE"/>
    <property type="match status" value="1"/>
</dbReference>
<name>A0A1I0WTZ6_9FLAO</name>
<dbReference type="InterPro" id="IPR001943">
    <property type="entry name" value="UVR_dom"/>
</dbReference>
<dbReference type="InterPro" id="IPR028299">
    <property type="entry name" value="ClpA/B_CS2"/>
</dbReference>
<dbReference type="CDD" id="cd00009">
    <property type="entry name" value="AAA"/>
    <property type="match status" value="1"/>
</dbReference>
<dbReference type="PROSITE" id="PS00871">
    <property type="entry name" value="CLPAB_2"/>
    <property type="match status" value="1"/>
</dbReference>
<dbReference type="Pfam" id="PF17871">
    <property type="entry name" value="AAA_lid_9"/>
    <property type="match status" value="1"/>
</dbReference>
<reference evidence="12" key="1">
    <citation type="submission" date="2016-10" db="EMBL/GenBank/DDBJ databases">
        <authorList>
            <person name="Varghese N."/>
            <person name="Submissions S."/>
        </authorList>
    </citation>
    <scope>NUCLEOTIDE SEQUENCE [LARGE SCALE GENOMIC DNA]</scope>
    <source>
        <strain evidence="12">DSM 21789</strain>
    </source>
</reference>
<keyword evidence="2 6" id="KW-0547">Nucleotide-binding</keyword>
<dbReference type="Gene3D" id="1.10.8.60">
    <property type="match status" value="2"/>
</dbReference>
<dbReference type="SMART" id="SM00382">
    <property type="entry name" value="AAA"/>
    <property type="match status" value="2"/>
</dbReference>
<dbReference type="InterPro" id="IPR003959">
    <property type="entry name" value="ATPase_AAA_core"/>
</dbReference>
<dbReference type="GO" id="GO:0016887">
    <property type="term" value="F:ATP hydrolysis activity"/>
    <property type="evidence" value="ECO:0007669"/>
    <property type="project" value="InterPro"/>
</dbReference>
<dbReference type="GO" id="GO:0005524">
    <property type="term" value="F:ATP binding"/>
    <property type="evidence" value="ECO:0007669"/>
    <property type="project" value="UniProtKB-KW"/>
</dbReference>
<dbReference type="InterPro" id="IPR019489">
    <property type="entry name" value="Clp_ATPase_C"/>
</dbReference>
<dbReference type="SUPFAM" id="SSF52540">
    <property type="entry name" value="P-loop containing nucleoside triphosphate hydrolases"/>
    <property type="match status" value="2"/>
</dbReference>
<dbReference type="AlphaFoldDB" id="A0A1I0WTZ6"/>
<sequence>MDDNFSPRVKDVITYSKEEALRLGHDFIGTEHLMLGILRDGNGTAISILNNLSIDLDHLRRKVEILSPANPNVIVSNDKKNLHLTRQAERALKTTFLEAKVFQATSISTAHLLLCILRNENDPTTKLLNKLQIDYDTAKEQYLNMTPTNNEEDFQDNLPKNESSYGDDSGQDDSLKGDSFNNPANKSNKKSKTPVLDNFGRDLTEMAEEGKLDPVVGREKEIERVSQILSRRKKNNPLLIGEPGVGKSAIAEGLALRIIQKKVSRILFGKRVVTLDLASLVAGTKYRGQFEERMKAVMNELEKNDDIILFIDEIHTIVGAGGATGSLDASNMFKPALARGEIQCIGATTLDEYRQYIEKDGALERRFQKVIVEPTSVEETITILHNIKDKYEDHHNVTYTDEAIEACVKLTDRYMSERFLPDKAIDALDEAGSRVHITNIDVPKKILELERQLEEVRELKNSVVKRQKYEEAAKLRDDEKKLEKDLAIAQEEWDDDAKNNKIVVSEDNVADVVSMMTGIPVNRIAQTESNKLAHLPELIQNKVIGQNEAVLKIARSIQRNRAGLKDPNRPIGSFIFLGQTGVGKTQLAKVLAKELFDSEDALVRIDMSEYMEKFAISRLVGAPPGYVGYEEGGQLTEKVRRKPYCVVLLDEIEKAHPDVFNMMLQVLDDGYMTDSLGRKIDFKNTIIIMTSNVGARQLKDFGQGVGFGTAAKVSQADDNSKSIIENALKKTFAPEFLNRIDDVIVFNALEKEDINSIIEIELNKLYARVKELGYSLSLSDKAKAYVAEKGFDRQFGARPLKRAIQKYVEDVLAEEIITSKIASGDEIFMDFIEGETELKVTIQKKTEEPTS</sequence>
<evidence type="ECO:0000256" key="3">
    <source>
        <dbReference type="ARBA" id="ARBA00022840"/>
    </source>
</evidence>
<dbReference type="PANTHER" id="PTHR11638:SF18">
    <property type="entry name" value="HEAT SHOCK PROTEIN 104"/>
    <property type="match status" value="1"/>
</dbReference>
<dbReference type="CDD" id="cd19499">
    <property type="entry name" value="RecA-like_ClpB_Hsp104-like"/>
    <property type="match status" value="1"/>
</dbReference>
<evidence type="ECO:0000259" key="10">
    <source>
        <dbReference type="PROSITE" id="PS51903"/>
    </source>
</evidence>
<dbReference type="SMART" id="SM01086">
    <property type="entry name" value="ClpB_D2-small"/>
    <property type="match status" value="1"/>
</dbReference>
<evidence type="ECO:0000313" key="11">
    <source>
        <dbReference type="EMBL" id="SFA91620.1"/>
    </source>
</evidence>
<feature type="region of interest" description="Disordered" evidence="8">
    <location>
        <begin position="147"/>
        <end position="196"/>
    </location>
</feature>
<feature type="domain" description="Clp R" evidence="10">
    <location>
        <begin position="1"/>
        <end position="148"/>
    </location>
</feature>
<dbReference type="GO" id="GO:0005737">
    <property type="term" value="C:cytoplasm"/>
    <property type="evidence" value="ECO:0007669"/>
    <property type="project" value="TreeGrafter"/>
</dbReference>
<dbReference type="Gene3D" id="1.10.1780.10">
    <property type="entry name" value="Clp, N-terminal domain"/>
    <property type="match status" value="1"/>
</dbReference>
<dbReference type="InterPro" id="IPR003593">
    <property type="entry name" value="AAA+_ATPase"/>
</dbReference>
<keyword evidence="4 6" id="KW-0143">Chaperone</keyword>
<dbReference type="GO" id="GO:0008233">
    <property type="term" value="F:peptidase activity"/>
    <property type="evidence" value="ECO:0007669"/>
    <property type="project" value="UniProtKB-KW"/>
</dbReference>
<dbReference type="RefSeq" id="WP_091474493.1">
    <property type="nucleotide sequence ID" value="NZ_FOJT01000002.1"/>
</dbReference>
<dbReference type="InterPro" id="IPR050130">
    <property type="entry name" value="ClpA_ClpB"/>
</dbReference>
<evidence type="ECO:0000256" key="4">
    <source>
        <dbReference type="ARBA" id="ARBA00023186"/>
    </source>
</evidence>
<dbReference type="InterPro" id="IPR041546">
    <property type="entry name" value="ClpA/ClpB_AAA_lid"/>
</dbReference>
<dbReference type="InterPro" id="IPR001270">
    <property type="entry name" value="ClpA/B"/>
</dbReference>
<dbReference type="Gene3D" id="4.10.860.10">
    <property type="entry name" value="UVR domain"/>
    <property type="match status" value="1"/>
</dbReference>
<dbReference type="STRING" id="498292.SAMN05660845_0958"/>
<keyword evidence="1 5" id="KW-0677">Repeat</keyword>
<comment type="similarity">
    <text evidence="6">Belongs to the ClpA/ClpB family.</text>
</comment>
<evidence type="ECO:0000256" key="2">
    <source>
        <dbReference type="ARBA" id="ARBA00022741"/>
    </source>
</evidence>
<dbReference type="EMBL" id="FOJT01000002">
    <property type="protein sequence ID" value="SFA91620.1"/>
    <property type="molecule type" value="Genomic_DNA"/>
</dbReference>
<feature type="domain" description="UVR" evidence="9">
    <location>
        <begin position="450"/>
        <end position="485"/>
    </location>
</feature>
<organism evidence="11 12">
    <name type="scientific">Flavobacterium swingsii</name>
    <dbReference type="NCBI Taxonomy" id="498292"/>
    <lineage>
        <taxon>Bacteria</taxon>
        <taxon>Pseudomonadati</taxon>
        <taxon>Bacteroidota</taxon>
        <taxon>Flavobacteriia</taxon>
        <taxon>Flavobacteriales</taxon>
        <taxon>Flavobacteriaceae</taxon>
        <taxon>Flavobacterium</taxon>
    </lineage>
</organism>
<evidence type="ECO:0000256" key="7">
    <source>
        <dbReference type="SAM" id="Coils"/>
    </source>
</evidence>